<evidence type="ECO:0000313" key="1">
    <source>
        <dbReference type="EMBL" id="HJA93132.1"/>
    </source>
</evidence>
<protein>
    <submittedName>
        <fullName evidence="1">Uncharacterized protein</fullName>
    </submittedName>
</protein>
<dbReference type="Proteomes" id="UP000886858">
    <property type="component" value="Unassembled WGS sequence"/>
</dbReference>
<name>A0A9D2KZ22_9FIRM</name>
<reference evidence="1" key="2">
    <citation type="submission" date="2021-04" db="EMBL/GenBank/DDBJ databases">
        <authorList>
            <person name="Gilroy R."/>
        </authorList>
    </citation>
    <scope>NUCLEOTIDE SEQUENCE</scope>
    <source>
        <strain evidence="1">CHK179-7159</strain>
    </source>
</reference>
<comment type="caution">
    <text evidence="1">The sequence shown here is derived from an EMBL/GenBank/DDBJ whole genome shotgun (WGS) entry which is preliminary data.</text>
</comment>
<organism evidence="1 2">
    <name type="scientific">Candidatus Eisenbergiella merdipullorum</name>
    <dbReference type="NCBI Taxonomy" id="2838553"/>
    <lineage>
        <taxon>Bacteria</taxon>
        <taxon>Bacillati</taxon>
        <taxon>Bacillota</taxon>
        <taxon>Clostridia</taxon>
        <taxon>Lachnospirales</taxon>
        <taxon>Lachnospiraceae</taxon>
        <taxon>Eisenbergiella</taxon>
    </lineage>
</organism>
<dbReference type="AlphaFoldDB" id="A0A9D2KZ22"/>
<sequence>MIKKAQGEETFYIPSPEELLDSNADELPAMIVPRGVSGKMVAGTGLVLFGVDRMKR</sequence>
<reference evidence="1" key="1">
    <citation type="journal article" date="2021" name="PeerJ">
        <title>Extensive microbial diversity within the chicken gut microbiome revealed by metagenomics and culture.</title>
        <authorList>
            <person name="Gilroy R."/>
            <person name="Ravi A."/>
            <person name="Getino M."/>
            <person name="Pursley I."/>
            <person name="Horton D.L."/>
            <person name="Alikhan N.F."/>
            <person name="Baker D."/>
            <person name="Gharbi K."/>
            <person name="Hall N."/>
            <person name="Watson M."/>
            <person name="Adriaenssens E.M."/>
            <person name="Foster-Nyarko E."/>
            <person name="Jarju S."/>
            <person name="Secka A."/>
            <person name="Antonio M."/>
            <person name="Oren A."/>
            <person name="Chaudhuri R.R."/>
            <person name="La Ragione R."/>
            <person name="Hildebrand F."/>
            <person name="Pallen M.J."/>
        </authorList>
    </citation>
    <scope>NUCLEOTIDE SEQUENCE</scope>
    <source>
        <strain evidence="1">CHK179-7159</strain>
    </source>
</reference>
<dbReference type="EMBL" id="DWYY01000089">
    <property type="protein sequence ID" value="HJA93132.1"/>
    <property type="molecule type" value="Genomic_DNA"/>
</dbReference>
<accession>A0A9D2KZ22</accession>
<evidence type="ECO:0000313" key="2">
    <source>
        <dbReference type="Proteomes" id="UP000886858"/>
    </source>
</evidence>
<proteinExistence type="predicted"/>
<gene>
    <name evidence="1" type="ORF">H9717_08490</name>
</gene>